<gene>
    <name evidence="12" type="ORF">PPSC2_27905</name>
</gene>
<dbReference type="PATRIC" id="fig|886882.15.peg.5913"/>
<dbReference type="EMBL" id="CP002214">
    <property type="protein sequence ID" value="ADO59431.1"/>
    <property type="molecule type" value="Genomic_DNA"/>
</dbReference>
<evidence type="ECO:0000256" key="8">
    <source>
        <dbReference type="PIRSR" id="PIRSR035805-1"/>
    </source>
</evidence>
<dbReference type="Gene3D" id="3.40.50.300">
    <property type="entry name" value="P-loop containing nucleotide triphosphate hydrolases"/>
    <property type="match status" value="1"/>
</dbReference>
<feature type="active site" description="Proton acceptor" evidence="8">
    <location>
        <position position="94"/>
    </location>
</feature>
<keyword evidence="4 10" id="KW-0808">Transferase</keyword>
<evidence type="ECO:0000256" key="9">
    <source>
        <dbReference type="PIRSR" id="PIRSR035805-2"/>
    </source>
</evidence>
<evidence type="ECO:0000256" key="7">
    <source>
        <dbReference type="ARBA" id="ARBA00022840"/>
    </source>
</evidence>
<dbReference type="Pfam" id="PF00265">
    <property type="entry name" value="TK"/>
    <property type="match status" value="1"/>
</dbReference>
<feature type="binding site" evidence="9">
    <location>
        <position position="184"/>
    </location>
    <ligand>
        <name>substrate</name>
    </ligand>
</feature>
<dbReference type="HOGENOM" id="CLU_064400_3_0_9"/>
<dbReference type="eggNOG" id="COG1435">
    <property type="taxonomic scope" value="Bacteria"/>
</dbReference>
<dbReference type="GO" id="GO:0005524">
    <property type="term" value="F:ATP binding"/>
    <property type="evidence" value="ECO:0007669"/>
    <property type="project" value="UniProtKB-KW"/>
</dbReference>
<dbReference type="InterPro" id="IPR001267">
    <property type="entry name" value="Thymidine_kinase"/>
</dbReference>
<name>E3EKA4_PAEPS</name>
<keyword evidence="6 10" id="KW-0418">Kinase</keyword>
<evidence type="ECO:0000313" key="12">
    <source>
        <dbReference type="EMBL" id="ADO59431.1"/>
    </source>
</evidence>
<dbReference type="AlphaFoldDB" id="E3EKA4"/>
<dbReference type="GO" id="GO:0004797">
    <property type="term" value="F:thymidine kinase activity"/>
    <property type="evidence" value="ECO:0007669"/>
    <property type="project" value="UniProtKB-EC"/>
</dbReference>
<keyword evidence="7 10" id="KW-0067">ATP-binding</keyword>
<keyword evidence="5 10" id="KW-0547">Nucleotide-binding</keyword>
<dbReference type="Gene3D" id="3.30.60.20">
    <property type="match status" value="1"/>
</dbReference>
<evidence type="ECO:0000256" key="5">
    <source>
        <dbReference type="ARBA" id="ARBA00022741"/>
    </source>
</evidence>
<evidence type="ECO:0000256" key="1">
    <source>
        <dbReference type="ARBA" id="ARBA00007587"/>
    </source>
</evidence>
<evidence type="ECO:0000256" key="10">
    <source>
        <dbReference type="RuleBase" id="RU000544"/>
    </source>
</evidence>
<comment type="similarity">
    <text evidence="1 11">Belongs to the thymidine kinase family.</text>
</comment>
<dbReference type="PROSITE" id="PS00603">
    <property type="entry name" value="TK_CELLULAR_TYPE"/>
    <property type="match status" value="1"/>
</dbReference>
<sequence length="200" mass="22888">MCENNLGKISVITGPMFSEKSGELIKRILKMERYGGKKVKAYKPTEDFRFEADWIVSRMGYRYPASNIPRKLTDSIIEEILVETESIDVVAFDEVQFFSKPIMGLVDELAYRGKHVICDGLNMDYREKEFGFMGGLLTMADEITNLTSYCSVCQSPHARFTQRMVNGMPAKMGPIILIGDKEDYEVRCRSCYIPPHKVRN</sequence>
<proteinExistence type="inferred from homology"/>
<evidence type="ECO:0000256" key="11">
    <source>
        <dbReference type="RuleBase" id="RU004165"/>
    </source>
</evidence>
<dbReference type="SUPFAM" id="SSF57716">
    <property type="entry name" value="Glucocorticoid receptor-like (DNA-binding domain)"/>
    <property type="match status" value="1"/>
</dbReference>
<feature type="binding site" evidence="9">
    <location>
        <begin position="176"/>
        <end position="179"/>
    </location>
    <ligand>
        <name>substrate</name>
    </ligand>
</feature>
<dbReference type="PIRSF" id="PIRSF035805">
    <property type="entry name" value="TK_cell"/>
    <property type="match status" value="1"/>
</dbReference>
<reference evidence="12 13" key="1">
    <citation type="journal article" date="2011" name="J. Bacteriol.">
        <title>Complete genome sequence of Paenibacillus polymyxa SC2, a strain of plant growth-promoting Rhizobacterium with broad-spectrum antimicrobial activity.</title>
        <authorList>
            <person name="Ma M."/>
            <person name="Wang C."/>
            <person name="Ding Y."/>
            <person name="Li L."/>
            <person name="Shen D."/>
            <person name="Jiang X."/>
            <person name="Guan D."/>
            <person name="Cao F."/>
            <person name="Chen H."/>
            <person name="Feng R."/>
            <person name="Wang X."/>
            <person name="Ge Y."/>
            <person name="Yao L."/>
            <person name="Bing X."/>
            <person name="Yang X."/>
            <person name="Li J."/>
            <person name="Du B."/>
        </authorList>
    </citation>
    <scope>NUCLEOTIDE SEQUENCE [LARGE SCALE GENOMIC DNA]</scope>
    <source>
        <strain evidence="12 13">SC2</strain>
        <plasmid evidence="13">pSC2</plasmid>
    </source>
</reference>
<evidence type="ECO:0000256" key="6">
    <source>
        <dbReference type="ARBA" id="ARBA00022777"/>
    </source>
</evidence>
<dbReference type="GO" id="GO:0071897">
    <property type="term" value="P:DNA biosynthetic process"/>
    <property type="evidence" value="ECO:0007669"/>
    <property type="project" value="UniProtKB-KW"/>
</dbReference>
<dbReference type="PANTHER" id="PTHR11441:SF0">
    <property type="entry name" value="THYMIDINE KINASE, CYTOSOLIC"/>
    <property type="match status" value="1"/>
</dbReference>
<comment type="catalytic activity">
    <reaction evidence="10">
        <text>thymidine + ATP = dTMP + ADP + H(+)</text>
        <dbReference type="Rhea" id="RHEA:19129"/>
        <dbReference type="ChEBI" id="CHEBI:15378"/>
        <dbReference type="ChEBI" id="CHEBI:17748"/>
        <dbReference type="ChEBI" id="CHEBI:30616"/>
        <dbReference type="ChEBI" id="CHEBI:63528"/>
        <dbReference type="ChEBI" id="CHEBI:456216"/>
        <dbReference type="EC" id="2.7.1.21"/>
    </reaction>
</comment>
<dbReference type="InterPro" id="IPR027417">
    <property type="entry name" value="P-loop_NTPase"/>
</dbReference>
<evidence type="ECO:0000256" key="2">
    <source>
        <dbReference type="ARBA" id="ARBA00012118"/>
    </source>
</evidence>
<evidence type="ECO:0000313" key="13">
    <source>
        <dbReference type="Proteomes" id="UP000006868"/>
    </source>
</evidence>
<dbReference type="GO" id="GO:0046104">
    <property type="term" value="P:thymidine metabolic process"/>
    <property type="evidence" value="ECO:0007669"/>
    <property type="project" value="TreeGrafter"/>
</dbReference>
<dbReference type="Proteomes" id="UP000006868">
    <property type="component" value="Plasmid pSC2"/>
</dbReference>
<dbReference type="EC" id="2.7.1.21" evidence="2 10"/>
<dbReference type="PANTHER" id="PTHR11441">
    <property type="entry name" value="THYMIDINE KINASE"/>
    <property type="match status" value="1"/>
</dbReference>
<dbReference type="SUPFAM" id="SSF52540">
    <property type="entry name" value="P-loop containing nucleoside triphosphate hydrolases"/>
    <property type="match status" value="1"/>
</dbReference>
<evidence type="ECO:0000256" key="4">
    <source>
        <dbReference type="ARBA" id="ARBA00022679"/>
    </source>
</evidence>
<evidence type="ECO:0000256" key="3">
    <source>
        <dbReference type="ARBA" id="ARBA00022634"/>
    </source>
</evidence>
<keyword evidence="12" id="KW-0614">Plasmid</keyword>
<dbReference type="KEGG" id="ppm:PPSC2_27905"/>
<organism evidence="12 13">
    <name type="scientific">Paenibacillus polymyxa (strain SC2)</name>
    <name type="common">Bacillus polymyxa</name>
    <dbReference type="NCBI Taxonomy" id="886882"/>
    <lineage>
        <taxon>Bacteria</taxon>
        <taxon>Bacillati</taxon>
        <taxon>Bacillota</taxon>
        <taxon>Bacilli</taxon>
        <taxon>Bacillales</taxon>
        <taxon>Paenibacillaceae</taxon>
        <taxon>Paenibacillus</taxon>
    </lineage>
</organism>
<geneLocation type="plasmid" evidence="12 13">
    <name>pSC2</name>
</geneLocation>
<dbReference type="RefSeq" id="WP_013385845.1">
    <property type="nucleotide sequence ID" value="NC_014628.2"/>
</dbReference>
<dbReference type="InterPro" id="IPR020633">
    <property type="entry name" value="Thymidine_kinase_CS"/>
</dbReference>
<accession>E3EKA4</accession>
<keyword evidence="3 10" id="KW-0237">DNA synthesis</keyword>
<dbReference type="OrthoDB" id="9781579at2"/>
<protein>
    <recommendedName>
        <fullName evidence="2 10">Thymidine kinase</fullName>
        <ecNumber evidence="2 10">2.7.1.21</ecNumber>
    </recommendedName>
</protein>